<evidence type="ECO:0000313" key="2">
    <source>
        <dbReference type="Proteomes" id="UP000234329"/>
    </source>
</evidence>
<dbReference type="Pfam" id="PF16277">
    <property type="entry name" value="DUF4926"/>
    <property type="match status" value="1"/>
</dbReference>
<gene>
    <name evidence="1" type="ORF">B1757_04865</name>
</gene>
<organism evidence="1 2">
    <name type="scientific">Acidithiobacillus marinus</name>
    <dbReference type="NCBI Taxonomy" id="187490"/>
    <lineage>
        <taxon>Bacteria</taxon>
        <taxon>Pseudomonadati</taxon>
        <taxon>Pseudomonadota</taxon>
        <taxon>Acidithiobacillia</taxon>
        <taxon>Acidithiobacillales</taxon>
        <taxon>Acidithiobacillaceae</taxon>
        <taxon>Acidithiobacillus</taxon>
    </lineage>
</organism>
<sequence length="74" mass="8226">MGEWQALPSGFCHAASGQVRDVIVLLEPIPEQHLLRAQVGSIVEKLDPGYMEVEFFVVDDYVTLAIAEDLRSII</sequence>
<dbReference type="Proteomes" id="UP000234329">
    <property type="component" value="Unassembled WGS sequence"/>
</dbReference>
<evidence type="ECO:0008006" key="3">
    <source>
        <dbReference type="Google" id="ProtNLM"/>
    </source>
</evidence>
<comment type="caution">
    <text evidence="1">The sequence shown here is derived from an EMBL/GenBank/DDBJ whole genome shotgun (WGS) entry which is preliminary data.</text>
</comment>
<keyword evidence="2" id="KW-1185">Reference proteome</keyword>
<accession>A0A2I1DN70</accession>
<evidence type="ECO:0000313" key="1">
    <source>
        <dbReference type="EMBL" id="PKY11324.1"/>
    </source>
</evidence>
<dbReference type="InterPro" id="IPR032568">
    <property type="entry name" value="DUF4926"/>
</dbReference>
<protein>
    <recommendedName>
        <fullName evidence="3">DUF4926 domain-containing protein</fullName>
    </recommendedName>
</protein>
<dbReference type="InParanoid" id="A0A2I1DN70"/>
<name>A0A2I1DN70_9PROT</name>
<dbReference type="EMBL" id="MXAV01000017">
    <property type="protein sequence ID" value="PKY11324.1"/>
    <property type="molecule type" value="Genomic_DNA"/>
</dbReference>
<reference evidence="1 2" key="1">
    <citation type="submission" date="2017-03" db="EMBL/GenBank/DDBJ databases">
        <title>Draft genime sequence of the acidophilic sulfur-oxidizing bacterium Acidithiobacillus sp. SH, isolated from seawater.</title>
        <authorList>
            <person name="Sharmin S."/>
            <person name="Tokuhisa M."/>
            <person name="Kanao T."/>
            <person name="Kamimura K."/>
        </authorList>
    </citation>
    <scope>NUCLEOTIDE SEQUENCE [LARGE SCALE GENOMIC DNA]</scope>
    <source>
        <strain evidence="1 2">SH</strain>
    </source>
</reference>
<dbReference type="AlphaFoldDB" id="A0A2I1DN70"/>
<dbReference type="OrthoDB" id="5297091at2"/>
<proteinExistence type="predicted"/>